<proteinExistence type="predicted"/>
<protein>
    <submittedName>
        <fullName evidence="2">Uncharacterized protein</fullName>
    </submittedName>
</protein>
<dbReference type="AlphaFoldDB" id="A0A8T1E4S9"/>
<feature type="signal peptide" evidence="1">
    <location>
        <begin position="1"/>
        <end position="18"/>
    </location>
</feature>
<comment type="caution">
    <text evidence="2">The sequence shown here is derived from an EMBL/GenBank/DDBJ whole genome shotgun (WGS) entry which is preliminary data.</text>
</comment>
<dbReference type="Proteomes" id="UP000736787">
    <property type="component" value="Unassembled WGS sequence"/>
</dbReference>
<reference evidence="2" key="1">
    <citation type="submission" date="2018-10" db="EMBL/GenBank/DDBJ databases">
        <title>Effector identification in a new, highly contiguous assembly of the strawberry crown rot pathogen Phytophthora cactorum.</title>
        <authorList>
            <person name="Armitage A.D."/>
            <person name="Nellist C.F."/>
            <person name="Bates H."/>
            <person name="Vickerstaff R.J."/>
            <person name="Harrison R.J."/>
        </authorList>
    </citation>
    <scope>NUCLEOTIDE SEQUENCE</scope>
    <source>
        <strain evidence="2">4040</strain>
    </source>
</reference>
<dbReference type="EMBL" id="RCMK01000093">
    <property type="protein sequence ID" value="KAG2949327.1"/>
    <property type="molecule type" value="Genomic_DNA"/>
</dbReference>
<feature type="chain" id="PRO_5035743327" evidence="1">
    <location>
        <begin position="19"/>
        <end position="105"/>
    </location>
</feature>
<sequence length="105" mass="11447">MADGVVVLLLVLLTLTAAELQLVVLTLDRAKSLRLALATPAAAAPCRRLLRASVVFLAWLQSASVLGRLVWLGLLPKVPAYVKEPTSTEEWEQIEEGYRGVNRVP</sequence>
<evidence type="ECO:0000313" key="3">
    <source>
        <dbReference type="Proteomes" id="UP000736787"/>
    </source>
</evidence>
<evidence type="ECO:0000256" key="1">
    <source>
        <dbReference type="SAM" id="SignalP"/>
    </source>
</evidence>
<organism evidence="2 3">
    <name type="scientific">Phytophthora cactorum</name>
    <dbReference type="NCBI Taxonomy" id="29920"/>
    <lineage>
        <taxon>Eukaryota</taxon>
        <taxon>Sar</taxon>
        <taxon>Stramenopiles</taxon>
        <taxon>Oomycota</taxon>
        <taxon>Peronosporomycetes</taxon>
        <taxon>Peronosporales</taxon>
        <taxon>Peronosporaceae</taxon>
        <taxon>Phytophthora</taxon>
    </lineage>
</organism>
<keyword evidence="1" id="KW-0732">Signal</keyword>
<gene>
    <name evidence="2" type="ORF">PC117_g5360</name>
</gene>
<accession>A0A8T1E4S9</accession>
<name>A0A8T1E4S9_9STRA</name>
<evidence type="ECO:0000313" key="2">
    <source>
        <dbReference type="EMBL" id="KAG2949327.1"/>
    </source>
</evidence>